<accession>A0ABM8U474</accession>
<dbReference type="Pfam" id="PF05593">
    <property type="entry name" value="RHS_repeat"/>
    <property type="match status" value="1"/>
</dbReference>
<comment type="caution">
    <text evidence="2">The sequence shown here is derived from an EMBL/GenBank/DDBJ whole genome shotgun (WGS) entry which is preliminary data.</text>
</comment>
<feature type="chain" id="PRO_5045154747" description="YD repeat-containing protein" evidence="1">
    <location>
        <begin position="45"/>
        <end position="108"/>
    </location>
</feature>
<organism evidence="2 3">
    <name type="scientific">Paraburkholderia gardini</name>
    <dbReference type="NCBI Taxonomy" id="2823469"/>
    <lineage>
        <taxon>Bacteria</taxon>
        <taxon>Pseudomonadati</taxon>
        <taxon>Pseudomonadota</taxon>
        <taxon>Betaproteobacteria</taxon>
        <taxon>Burkholderiales</taxon>
        <taxon>Burkholderiaceae</taxon>
        <taxon>Paraburkholderia</taxon>
    </lineage>
</organism>
<proteinExistence type="predicted"/>
<dbReference type="NCBIfam" id="TIGR01643">
    <property type="entry name" value="YD_repeat_2x"/>
    <property type="match status" value="1"/>
</dbReference>
<reference evidence="2 3" key="1">
    <citation type="submission" date="2021-04" db="EMBL/GenBank/DDBJ databases">
        <authorList>
            <person name="Vanwijnsberghe S."/>
        </authorList>
    </citation>
    <scope>NUCLEOTIDE SEQUENCE [LARGE SCALE GENOMIC DNA]</scope>
    <source>
        <strain evidence="2 3">LMG 32171</strain>
    </source>
</reference>
<evidence type="ECO:0000313" key="3">
    <source>
        <dbReference type="Proteomes" id="UP000789752"/>
    </source>
</evidence>
<sequence>MIDAFPQAAGSLARFCRARLAMLNWSSGAAALACALVMPSMAHADDITYGYDTVGRLTSVTVSGDTAYYDYDAAGNITAIRRAAATSAARDDVLSSPSASLLDAHQGT</sequence>
<name>A0ABM8U474_9BURK</name>
<gene>
    <name evidence="2" type="ORF">R54767_02680</name>
</gene>
<dbReference type="RefSeq" id="WP_228978858.1">
    <property type="nucleotide sequence ID" value="NZ_CAJQYY010000014.1"/>
</dbReference>
<evidence type="ECO:0000256" key="1">
    <source>
        <dbReference type="SAM" id="SignalP"/>
    </source>
</evidence>
<dbReference type="Proteomes" id="UP000789752">
    <property type="component" value="Unassembled WGS sequence"/>
</dbReference>
<dbReference type="EMBL" id="CAJQYY010000014">
    <property type="protein sequence ID" value="CAG4900844.1"/>
    <property type="molecule type" value="Genomic_DNA"/>
</dbReference>
<keyword evidence="1" id="KW-0732">Signal</keyword>
<evidence type="ECO:0008006" key="4">
    <source>
        <dbReference type="Google" id="ProtNLM"/>
    </source>
</evidence>
<evidence type="ECO:0000313" key="2">
    <source>
        <dbReference type="EMBL" id="CAG4900844.1"/>
    </source>
</evidence>
<feature type="signal peptide" evidence="1">
    <location>
        <begin position="1"/>
        <end position="44"/>
    </location>
</feature>
<protein>
    <recommendedName>
        <fullName evidence="4">YD repeat-containing protein</fullName>
    </recommendedName>
</protein>
<keyword evidence="3" id="KW-1185">Reference proteome</keyword>
<dbReference type="InterPro" id="IPR006530">
    <property type="entry name" value="YD"/>
</dbReference>
<dbReference type="Gene3D" id="2.180.10.10">
    <property type="entry name" value="RHS repeat-associated core"/>
    <property type="match status" value="1"/>
</dbReference>
<dbReference type="InterPro" id="IPR031325">
    <property type="entry name" value="RHS_repeat"/>
</dbReference>